<organism evidence="2 3">
    <name type="scientific">candidate division WOR-3 bacterium RBG_13_43_14</name>
    <dbReference type="NCBI Taxonomy" id="1802590"/>
    <lineage>
        <taxon>Bacteria</taxon>
        <taxon>Bacteria division WOR-3</taxon>
    </lineage>
</organism>
<dbReference type="AlphaFoldDB" id="A0A1F4UD93"/>
<keyword evidence="1" id="KW-0472">Membrane</keyword>
<evidence type="ECO:0000313" key="3">
    <source>
        <dbReference type="Proteomes" id="UP000177025"/>
    </source>
</evidence>
<protein>
    <submittedName>
        <fullName evidence="2">Uncharacterized protein</fullName>
    </submittedName>
</protein>
<evidence type="ECO:0000256" key="1">
    <source>
        <dbReference type="SAM" id="Phobius"/>
    </source>
</evidence>
<keyword evidence="1" id="KW-1133">Transmembrane helix</keyword>
<proteinExistence type="predicted"/>
<feature type="transmembrane region" description="Helical" evidence="1">
    <location>
        <begin position="14"/>
        <end position="31"/>
    </location>
</feature>
<sequence>MKIFDRLMAIDRRIIYIILAIVTVIPLIFPIQQKVRVMSPTEKFFTSVDTIHQDKALIIDFAYDPQSIPEMEPMAFAVLRHAFTKRIKVLALALYVQPLGLAQSALDQIVNEFNSQAQSNADSIIYGRDYVFLGWQPPPIIPIIGMGESITNVYQHDYYGNQTDTLPLMKKIKNYSNVELLVSISHGSIPLTWVYYAQNRFGVQVSAGVVSVSASDFYPYLQSGQFSGLLVGMKGAAEYEELLETRLKIQKRRKASESLSSITFAHIAIIIFIIIGNIGFFIKRRRK</sequence>
<name>A0A1F4UD93_UNCW3</name>
<keyword evidence="1" id="KW-0812">Transmembrane</keyword>
<evidence type="ECO:0000313" key="2">
    <source>
        <dbReference type="EMBL" id="OGC42213.1"/>
    </source>
</evidence>
<gene>
    <name evidence="2" type="ORF">A2Y85_00245</name>
</gene>
<feature type="transmembrane region" description="Helical" evidence="1">
    <location>
        <begin position="262"/>
        <end position="282"/>
    </location>
</feature>
<accession>A0A1F4UD93</accession>
<dbReference type="Proteomes" id="UP000177025">
    <property type="component" value="Unassembled WGS sequence"/>
</dbReference>
<comment type="caution">
    <text evidence="2">The sequence shown here is derived from an EMBL/GenBank/DDBJ whole genome shotgun (WGS) entry which is preliminary data.</text>
</comment>
<reference evidence="2 3" key="1">
    <citation type="journal article" date="2016" name="Nat. Commun.">
        <title>Thousands of microbial genomes shed light on interconnected biogeochemical processes in an aquifer system.</title>
        <authorList>
            <person name="Anantharaman K."/>
            <person name="Brown C.T."/>
            <person name="Hug L.A."/>
            <person name="Sharon I."/>
            <person name="Castelle C.J."/>
            <person name="Probst A.J."/>
            <person name="Thomas B.C."/>
            <person name="Singh A."/>
            <person name="Wilkins M.J."/>
            <person name="Karaoz U."/>
            <person name="Brodie E.L."/>
            <person name="Williams K.H."/>
            <person name="Hubbard S.S."/>
            <person name="Banfield J.F."/>
        </authorList>
    </citation>
    <scope>NUCLEOTIDE SEQUENCE [LARGE SCALE GENOMIC DNA]</scope>
</reference>
<dbReference type="EMBL" id="MEUM01000077">
    <property type="protein sequence ID" value="OGC42213.1"/>
    <property type="molecule type" value="Genomic_DNA"/>
</dbReference>